<keyword evidence="3" id="KW-0472">Membrane</keyword>
<evidence type="ECO:0000256" key="2">
    <source>
        <dbReference type="SAM" id="MobiDB-lite"/>
    </source>
</evidence>
<name>A0A1Y2HTB1_9FUNG</name>
<keyword evidence="1" id="KW-0175">Coiled coil</keyword>
<dbReference type="Proteomes" id="UP000193411">
    <property type="component" value="Unassembled WGS sequence"/>
</dbReference>
<evidence type="ECO:0000256" key="1">
    <source>
        <dbReference type="SAM" id="Coils"/>
    </source>
</evidence>
<sequence length="322" mass="35227">MNSNSLQSFGLMNHESLLDSKAENASRDSFVTPFPEPLPPGPQERRPGSRLETHQLIRNQSPATTDTTSPRPPPHLVTLISRARRVTDELTMLIAKQEESAAKLMDPSAGSNPSTPSYILSRTRASTCDGTVVTHSSSTVTSRQAALADWMSTQLAINKHHSSLTIANTMAILGSRMQAAKLTRALDASREMVTGLQSQLRELESQLQATSGEVAQTQEHNARLKSRVEELQKTCDEAIEHYNRDSQTLASSIVFLVCYLLTGLANPVMRLPLRLASMSRRRQRWSVFVMRVAVAVAAVVQVKGTVGGIVDWLVGMVGGTRE</sequence>
<protein>
    <submittedName>
        <fullName evidence="4">Uncharacterized protein</fullName>
    </submittedName>
</protein>
<evidence type="ECO:0000313" key="5">
    <source>
        <dbReference type="Proteomes" id="UP000193411"/>
    </source>
</evidence>
<feature type="transmembrane region" description="Helical" evidence="3">
    <location>
        <begin position="288"/>
        <end position="314"/>
    </location>
</feature>
<dbReference type="Gene3D" id="1.10.287.1490">
    <property type="match status" value="1"/>
</dbReference>
<keyword evidence="3" id="KW-0812">Transmembrane</keyword>
<proteinExistence type="predicted"/>
<dbReference type="AlphaFoldDB" id="A0A1Y2HTB1"/>
<keyword evidence="3" id="KW-1133">Transmembrane helix</keyword>
<reference evidence="4 5" key="1">
    <citation type="submission" date="2016-07" db="EMBL/GenBank/DDBJ databases">
        <title>Pervasive Adenine N6-methylation of Active Genes in Fungi.</title>
        <authorList>
            <consortium name="DOE Joint Genome Institute"/>
            <person name="Mondo S.J."/>
            <person name="Dannebaum R.O."/>
            <person name="Kuo R.C."/>
            <person name="Labutti K."/>
            <person name="Haridas S."/>
            <person name="Kuo A."/>
            <person name="Salamov A."/>
            <person name="Ahrendt S.R."/>
            <person name="Lipzen A."/>
            <person name="Sullivan W."/>
            <person name="Andreopoulos W.B."/>
            <person name="Clum A."/>
            <person name="Lindquist E."/>
            <person name="Daum C."/>
            <person name="Ramamoorthy G.K."/>
            <person name="Gryganskyi A."/>
            <person name="Culley D."/>
            <person name="Magnuson J.K."/>
            <person name="James T.Y."/>
            <person name="O'Malley M.A."/>
            <person name="Stajich J.E."/>
            <person name="Spatafora J.W."/>
            <person name="Visel A."/>
            <person name="Grigoriev I.V."/>
        </authorList>
    </citation>
    <scope>NUCLEOTIDE SEQUENCE [LARGE SCALE GENOMIC DNA]</scope>
    <source>
        <strain evidence="4 5">PL171</strain>
    </source>
</reference>
<gene>
    <name evidence="4" type="ORF">BCR44DRAFT_1511991</name>
</gene>
<feature type="region of interest" description="Disordered" evidence="2">
    <location>
        <begin position="20"/>
        <end position="49"/>
    </location>
</feature>
<accession>A0A1Y2HTB1</accession>
<comment type="caution">
    <text evidence="4">The sequence shown here is derived from an EMBL/GenBank/DDBJ whole genome shotgun (WGS) entry which is preliminary data.</text>
</comment>
<organism evidence="4 5">
    <name type="scientific">Catenaria anguillulae PL171</name>
    <dbReference type="NCBI Taxonomy" id="765915"/>
    <lineage>
        <taxon>Eukaryota</taxon>
        <taxon>Fungi</taxon>
        <taxon>Fungi incertae sedis</taxon>
        <taxon>Blastocladiomycota</taxon>
        <taxon>Blastocladiomycetes</taxon>
        <taxon>Blastocladiales</taxon>
        <taxon>Catenariaceae</taxon>
        <taxon>Catenaria</taxon>
    </lineage>
</organism>
<dbReference type="EMBL" id="MCFL01000014">
    <property type="protein sequence ID" value="ORZ36953.1"/>
    <property type="molecule type" value="Genomic_DNA"/>
</dbReference>
<evidence type="ECO:0000256" key="3">
    <source>
        <dbReference type="SAM" id="Phobius"/>
    </source>
</evidence>
<feature type="transmembrane region" description="Helical" evidence="3">
    <location>
        <begin position="249"/>
        <end position="268"/>
    </location>
</feature>
<dbReference type="OrthoDB" id="10650730at2759"/>
<evidence type="ECO:0000313" key="4">
    <source>
        <dbReference type="EMBL" id="ORZ36953.1"/>
    </source>
</evidence>
<feature type="coiled-coil region" evidence="1">
    <location>
        <begin position="186"/>
        <end position="241"/>
    </location>
</feature>
<keyword evidence="5" id="KW-1185">Reference proteome</keyword>